<dbReference type="PANTHER" id="PTHR43331">
    <property type="entry name" value="HOMOSERINE DEHYDROGENASE"/>
    <property type="match status" value="1"/>
</dbReference>
<dbReference type="AlphaFoldDB" id="A0A5C4JGE5"/>
<evidence type="ECO:0000256" key="18">
    <source>
        <dbReference type="RuleBase" id="RU004171"/>
    </source>
</evidence>
<evidence type="ECO:0000256" key="1">
    <source>
        <dbReference type="ARBA" id="ARBA00001920"/>
    </source>
</evidence>
<evidence type="ECO:0000256" key="4">
    <source>
        <dbReference type="ARBA" id="ARBA00006753"/>
    </source>
</evidence>
<feature type="domain" description="Aspartate/homoserine dehydrogenase NAD-binding" evidence="20">
    <location>
        <begin position="14"/>
        <end position="154"/>
    </location>
</feature>
<gene>
    <name evidence="21" type="ORF">ETD83_08090</name>
</gene>
<organism evidence="21 22">
    <name type="scientific">Actinomadura soli</name>
    <dbReference type="NCBI Taxonomy" id="2508997"/>
    <lineage>
        <taxon>Bacteria</taxon>
        <taxon>Bacillati</taxon>
        <taxon>Actinomycetota</taxon>
        <taxon>Actinomycetes</taxon>
        <taxon>Streptosporangiales</taxon>
        <taxon>Thermomonosporaceae</taxon>
        <taxon>Actinomadura</taxon>
    </lineage>
</organism>
<dbReference type="GO" id="GO:0004412">
    <property type="term" value="F:homoserine dehydrogenase activity"/>
    <property type="evidence" value="ECO:0007669"/>
    <property type="project" value="UniProtKB-EC"/>
</dbReference>
<evidence type="ECO:0000256" key="17">
    <source>
        <dbReference type="RuleBase" id="RU000579"/>
    </source>
</evidence>
<comment type="catalytic activity">
    <reaction evidence="13">
        <text>L-homoserine + NADP(+) = L-aspartate 4-semialdehyde + NADPH + H(+)</text>
        <dbReference type="Rhea" id="RHEA:15761"/>
        <dbReference type="ChEBI" id="CHEBI:15378"/>
        <dbReference type="ChEBI" id="CHEBI:57476"/>
        <dbReference type="ChEBI" id="CHEBI:57783"/>
        <dbReference type="ChEBI" id="CHEBI:58349"/>
        <dbReference type="ChEBI" id="CHEBI:537519"/>
        <dbReference type="EC" id="1.1.1.3"/>
    </reaction>
    <physiologicalReaction direction="right-to-left" evidence="13">
        <dbReference type="Rhea" id="RHEA:15763"/>
    </physiologicalReaction>
</comment>
<keyword evidence="7 17" id="KW-0028">Amino-acid biosynthesis</keyword>
<evidence type="ECO:0000256" key="12">
    <source>
        <dbReference type="ARBA" id="ARBA00044930"/>
    </source>
</evidence>
<evidence type="ECO:0000256" key="5">
    <source>
        <dbReference type="ARBA" id="ARBA00013213"/>
    </source>
</evidence>
<keyword evidence="11 17" id="KW-0486">Methionine biosynthesis</keyword>
<comment type="function">
    <text evidence="12">Catalyzes the conversion of L-aspartate-beta-semialdehyde (L-Asa) to L-homoserine (L-Hse), the third step in the biosynthesis of threonine and methionine from aspartate.</text>
</comment>
<dbReference type="EMBL" id="VCKW01000029">
    <property type="protein sequence ID" value="TMR04736.1"/>
    <property type="molecule type" value="Genomic_DNA"/>
</dbReference>
<evidence type="ECO:0000259" key="20">
    <source>
        <dbReference type="Pfam" id="PF03447"/>
    </source>
</evidence>
<evidence type="ECO:0000256" key="3">
    <source>
        <dbReference type="ARBA" id="ARBA00005062"/>
    </source>
</evidence>
<evidence type="ECO:0000256" key="7">
    <source>
        <dbReference type="ARBA" id="ARBA00022605"/>
    </source>
</evidence>
<dbReference type="InterPro" id="IPR001342">
    <property type="entry name" value="HDH_cat"/>
</dbReference>
<dbReference type="InterPro" id="IPR019811">
    <property type="entry name" value="HDH_CS"/>
</dbReference>
<keyword evidence="9 17" id="KW-0560">Oxidoreductase</keyword>
<evidence type="ECO:0000259" key="19">
    <source>
        <dbReference type="Pfam" id="PF00742"/>
    </source>
</evidence>
<dbReference type="PANTHER" id="PTHR43331:SF1">
    <property type="entry name" value="HOMOSERINE DEHYDROGENASE"/>
    <property type="match status" value="1"/>
</dbReference>
<dbReference type="UniPathway" id="UPA00051">
    <property type="reaction ID" value="UER00465"/>
</dbReference>
<comment type="cofactor">
    <cofactor evidence="1">
        <name>a metal cation</name>
        <dbReference type="ChEBI" id="CHEBI:25213"/>
    </cofactor>
</comment>
<dbReference type="NCBIfam" id="NF004976">
    <property type="entry name" value="PRK06349.1"/>
    <property type="match status" value="1"/>
</dbReference>
<dbReference type="SUPFAM" id="SSF55347">
    <property type="entry name" value="Glyceraldehyde-3-phosphate dehydrogenase-like, C-terminal domain"/>
    <property type="match status" value="1"/>
</dbReference>
<dbReference type="PROSITE" id="PS01042">
    <property type="entry name" value="HOMOSER_DHGENASE"/>
    <property type="match status" value="1"/>
</dbReference>
<reference evidence="21 22" key="1">
    <citation type="submission" date="2019-05" db="EMBL/GenBank/DDBJ databases">
        <title>Draft genome sequence of Actinomadura sp. 14C53.</title>
        <authorList>
            <person name="Saricaoglu S."/>
            <person name="Isik K."/>
        </authorList>
    </citation>
    <scope>NUCLEOTIDE SEQUENCE [LARGE SCALE GENOMIC DNA]</scope>
    <source>
        <strain evidence="21 22">14C53</strain>
    </source>
</reference>
<evidence type="ECO:0000256" key="6">
    <source>
        <dbReference type="ARBA" id="ARBA00013376"/>
    </source>
</evidence>
<accession>A0A5C4JGE5</accession>
<protein>
    <recommendedName>
        <fullName evidence="6 17">Homoserine dehydrogenase</fullName>
        <ecNumber evidence="5 17">1.1.1.3</ecNumber>
    </recommendedName>
</protein>
<evidence type="ECO:0000313" key="21">
    <source>
        <dbReference type="EMBL" id="TMR04736.1"/>
    </source>
</evidence>
<evidence type="ECO:0000256" key="14">
    <source>
        <dbReference type="ARBA" id="ARBA00049031"/>
    </source>
</evidence>
<dbReference type="RefSeq" id="WP_138644443.1">
    <property type="nucleotide sequence ID" value="NZ_VCKW01000029.1"/>
</dbReference>
<evidence type="ECO:0000313" key="22">
    <source>
        <dbReference type="Proteomes" id="UP000309174"/>
    </source>
</evidence>
<dbReference type="InterPro" id="IPR036291">
    <property type="entry name" value="NAD(P)-bd_dom_sf"/>
</dbReference>
<proteinExistence type="inferred from homology"/>
<feature type="binding site" evidence="16">
    <location>
        <position position="132"/>
    </location>
    <ligand>
        <name>NADPH</name>
        <dbReference type="ChEBI" id="CHEBI:57783"/>
    </ligand>
</feature>
<dbReference type="Proteomes" id="UP000309174">
    <property type="component" value="Unassembled WGS sequence"/>
</dbReference>
<evidence type="ECO:0000256" key="8">
    <source>
        <dbReference type="ARBA" id="ARBA00022697"/>
    </source>
</evidence>
<keyword evidence="16 17" id="KW-0521">NADP</keyword>
<dbReference type="UniPathway" id="UPA00050">
    <property type="reaction ID" value="UER00063"/>
</dbReference>
<evidence type="ECO:0000256" key="10">
    <source>
        <dbReference type="ARBA" id="ARBA00023053"/>
    </source>
</evidence>
<feature type="binding site" evidence="16">
    <location>
        <position position="216"/>
    </location>
    <ligand>
        <name>L-homoserine</name>
        <dbReference type="ChEBI" id="CHEBI:57476"/>
    </ligand>
</feature>
<dbReference type="Gene3D" id="3.40.50.720">
    <property type="entry name" value="NAD(P)-binding Rossmann-like Domain"/>
    <property type="match status" value="1"/>
</dbReference>
<feature type="domain" description="Homoserine dehydrogenase catalytic" evidence="19">
    <location>
        <begin position="164"/>
        <end position="345"/>
    </location>
</feature>
<evidence type="ECO:0000256" key="2">
    <source>
        <dbReference type="ARBA" id="ARBA00005056"/>
    </source>
</evidence>
<feature type="binding site" evidence="16">
    <location>
        <begin position="14"/>
        <end position="19"/>
    </location>
    <ligand>
        <name>NADP(+)</name>
        <dbReference type="ChEBI" id="CHEBI:58349"/>
    </ligand>
</feature>
<dbReference type="GO" id="GO:0009088">
    <property type="term" value="P:threonine biosynthetic process"/>
    <property type="evidence" value="ECO:0007669"/>
    <property type="project" value="UniProtKB-UniPathway"/>
</dbReference>
<dbReference type="Pfam" id="PF03447">
    <property type="entry name" value="NAD_binding_3"/>
    <property type="match status" value="1"/>
</dbReference>
<evidence type="ECO:0000256" key="13">
    <source>
        <dbReference type="ARBA" id="ARBA00048841"/>
    </source>
</evidence>
<dbReference type="OrthoDB" id="9808167at2"/>
<dbReference type="GO" id="GO:0050661">
    <property type="term" value="F:NADP binding"/>
    <property type="evidence" value="ECO:0007669"/>
    <property type="project" value="InterPro"/>
</dbReference>
<dbReference type="Gene3D" id="3.30.360.10">
    <property type="entry name" value="Dihydrodipicolinate Reductase, domain 2"/>
    <property type="match status" value="1"/>
</dbReference>
<dbReference type="InterPro" id="IPR022697">
    <property type="entry name" value="HDH_short"/>
</dbReference>
<comment type="catalytic activity">
    <reaction evidence="14">
        <text>L-homoserine + NAD(+) = L-aspartate 4-semialdehyde + NADH + H(+)</text>
        <dbReference type="Rhea" id="RHEA:15757"/>
        <dbReference type="ChEBI" id="CHEBI:15378"/>
        <dbReference type="ChEBI" id="CHEBI:57476"/>
        <dbReference type="ChEBI" id="CHEBI:57540"/>
        <dbReference type="ChEBI" id="CHEBI:57945"/>
        <dbReference type="ChEBI" id="CHEBI:537519"/>
        <dbReference type="EC" id="1.1.1.3"/>
    </reaction>
    <physiologicalReaction direction="right-to-left" evidence="14">
        <dbReference type="Rhea" id="RHEA:15759"/>
    </physiologicalReaction>
</comment>
<comment type="caution">
    <text evidence="21">The sequence shown here is derived from an EMBL/GenBank/DDBJ whole genome shotgun (WGS) entry which is preliminary data.</text>
</comment>
<evidence type="ECO:0000256" key="9">
    <source>
        <dbReference type="ARBA" id="ARBA00023002"/>
    </source>
</evidence>
<evidence type="ECO:0000256" key="16">
    <source>
        <dbReference type="PIRSR" id="PIRSR036497-2"/>
    </source>
</evidence>
<dbReference type="InterPro" id="IPR005106">
    <property type="entry name" value="Asp/hSer_DH_NAD-bd"/>
</dbReference>
<evidence type="ECO:0000256" key="11">
    <source>
        <dbReference type="ARBA" id="ARBA00023167"/>
    </source>
</evidence>
<dbReference type="FunFam" id="3.30.360.10:FF:000005">
    <property type="entry name" value="Homoserine dehydrogenase"/>
    <property type="match status" value="1"/>
</dbReference>
<dbReference type="PIRSF" id="PIRSF036497">
    <property type="entry name" value="HDH_short"/>
    <property type="match status" value="1"/>
</dbReference>
<feature type="active site" description="Proton donor" evidence="15">
    <location>
        <position position="231"/>
    </location>
</feature>
<dbReference type="EC" id="1.1.1.3" evidence="5 17"/>
<keyword evidence="22" id="KW-1185">Reference proteome</keyword>
<comment type="pathway">
    <text evidence="3 17">Amino-acid biosynthesis; L-methionine biosynthesis via de novo pathway; L-homoserine from L-aspartate: step 3/3.</text>
</comment>
<keyword evidence="8 17" id="KW-0791">Threonine biosynthesis</keyword>
<keyword evidence="10" id="KW-0915">Sodium</keyword>
<name>A0A5C4JGE5_9ACTN</name>
<evidence type="ECO:0000256" key="15">
    <source>
        <dbReference type="PIRSR" id="PIRSR036497-1"/>
    </source>
</evidence>
<comment type="pathway">
    <text evidence="2 17">Amino-acid biosynthesis; L-threonine biosynthesis; L-threonine from L-aspartate: step 3/5.</text>
</comment>
<dbReference type="SUPFAM" id="SSF51735">
    <property type="entry name" value="NAD(P)-binding Rossmann-fold domains"/>
    <property type="match status" value="1"/>
</dbReference>
<comment type="similarity">
    <text evidence="4 18">Belongs to the homoserine dehydrogenase family.</text>
</comment>
<dbReference type="Pfam" id="PF00742">
    <property type="entry name" value="Homoserine_dh"/>
    <property type="match status" value="1"/>
</dbReference>
<sequence length="355" mass="36465">MTRTQRPVRIWLVGFGMVGRWLASALDAQAERIATRYGRAVTVVGVGNARDGFIYHPDGLDLGSTLAAASAGRPITDQPAARVWPNAIDGLRATEADLLVEVTASPAAHGEPGVTHMREALQRAIPVVTSNKWPVALHGAELSALAERHGVAFRAESTVMSGTPVLSTLTEGLAGTAPSALRGVLNATANLVLSQMANGLSYEQALAEAQRAGLAERDPAADVEGHDTVAKVMILSALVFGRQLSREQVTRHGITEVTARQVRQAASAGGRLRHLATLAFSGPDGTGTVTARVQPEVVPAGDPLAGIDGVTNAVVCQAGPVGAVTIIGPGAGPELAGQGVLSDIIAITNAQPAVS</sequence>
<dbReference type="GO" id="GO:0009086">
    <property type="term" value="P:methionine biosynthetic process"/>
    <property type="evidence" value="ECO:0007669"/>
    <property type="project" value="UniProtKB-KW"/>
</dbReference>